<dbReference type="InterPro" id="IPR023395">
    <property type="entry name" value="MCP_dom_sf"/>
</dbReference>
<keyword evidence="12" id="KW-1185">Reference proteome</keyword>
<dbReference type="Gene3D" id="1.50.40.10">
    <property type="entry name" value="Mitochondrial carrier domain"/>
    <property type="match status" value="1"/>
</dbReference>
<dbReference type="OrthoDB" id="269120at2759"/>
<dbReference type="EMBL" id="ML994632">
    <property type="protein sequence ID" value="KAF2185898.1"/>
    <property type="molecule type" value="Genomic_DNA"/>
</dbReference>
<dbReference type="Proteomes" id="UP000800200">
    <property type="component" value="Unassembled WGS sequence"/>
</dbReference>
<proteinExistence type="inferred from homology"/>
<dbReference type="SUPFAM" id="SSF103506">
    <property type="entry name" value="Mitochondrial carrier"/>
    <property type="match status" value="1"/>
</dbReference>
<dbReference type="GO" id="GO:0015218">
    <property type="term" value="F:pyrimidine nucleotide transmembrane transporter activity"/>
    <property type="evidence" value="ECO:0007669"/>
    <property type="project" value="InterPro"/>
</dbReference>
<evidence type="ECO:0000256" key="2">
    <source>
        <dbReference type="ARBA" id="ARBA00022448"/>
    </source>
</evidence>
<dbReference type="AlphaFoldDB" id="A0A6A6E5V6"/>
<keyword evidence="7" id="KW-0496">Mitochondrion</keyword>
<dbReference type="GO" id="GO:0005743">
    <property type="term" value="C:mitochondrial inner membrane"/>
    <property type="evidence" value="ECO:0007669"/>
    <property type="project" value="UniProtKB-SubCell"/>
</dbReference>
<evidence type="ECO:0000313" key="11">
    <source>
        <dbReference type="EMBL" id="KAF2185898.1"/>
    </source>
</evidence>
<organism evidence="11 12">
    <name type="scientific">Zopfia rhizophila CBS 207.26</name>
    <dbReference type="NCBI Taxonomy" id="1314779"/>
    <lineage>
        <taxon>Eukaryota</taxon>
        <taxon>Fungi</taxon>
        <taxon>Dikarya</taxon>
        <taxon>Ascomycota</taxon>
        <taxon>Pezizomycotina</taxon>
        <taxon>Dothideomycetes</taxon>
        <taxon>Dothideomycetes incertae sedis</taxon>
        <taxon>Zopfiaceae</taxon>
        <taxon>Zopfia</taxon>
    </lineage>
</organism>
<evidence type="ECO:0000256" key="5">
    <source>
        <dbReference type="ARBA" id="ARBA00022792"/>
    </source>
</evidence>
<gene>
    <name evidence="11" type="ORF">K469DRAFT_726612</name>
</gene>
<evidence type="ECO:0000256" key="1">
    <source>
        <dbReference type="ARBA" id="ARBA00004448"/>
    </source>
</evidence>
<feature type="repeat" description="Solcar" evidence="9">
    <location>
        <begin position="102"/>
        <end position="189"/>
    </location>
</feature>
<comment type="subcellular location">
    <subcellularLocation>
        <location evidence="1">Mitochondrion inner membrane</location>
        <topology evidence="1">Multi-pass membrane protein</topology>
    </subcellularLocation>
</comment>
<evidence type="ECO:0000256" key="10">
    <source>
        <dbReference type="RuleBase" id="RU000488"/>
    </source>
</evidence>
<keyword evidence="5" id="KW-0999">Mitochondrion inner membrane</keyword>
<evidence type="ECO:0000313" key="12">
    <source>
        <dbReference type="Proteomes" id="UP000800200"/>
    </source>
</evidence>
<keyword evidence="8 9" id="KW-0472">Membrane</keyword>
<evidence type="ECO:0000256" key="8">
    <source>
        <dbReference type="ARBA" id="ARBA00023136"/>
    </source>
</evidence>
<dbReference type="PROSITE" id="PS50920">
    <property type="entry name" value="SOLCAR"/>
    <property type="match status" value="1"/>
</dbReference>
<name>A0A6A6E5V6_9PEZI</name>
<reference evidence="11" key="1">
    <citation type="journal article" date="2020" name="Stud. Mycol.">
        <title>101 Dothideomycetes genomes: a test case for predicting lifestyles and emergence of pathogens.</title>
        <authorList>
            <person name="Haridas S."/>
            <person name="Albert R."/>
            <person name="Binder M."/>
            <person name="Bloem J."/>
            <person name="Labutti K."/>
            <person name="Salamov A."/>
            <person name="Andreopoulos B."/>
            <person name="Baker S."/>
            <person name="Barry K."/>
            <person name="Bills G."/>
            <person name="Bluhm B."/>
            <person name="Cannon C."/>
            <person name="Castanera R."/>
            <person name="Culley D."/>
            <person name="Daum C."/>
            <person name="Ezra D."/>
            <person name="Gonzalez J."/>
            <person name="Henrissat B."/>
            <person name="Kuo A."/>
            <person name="Liang C."/>
            <person name="Lipzen A."/>
            <person name="Lutzoni F."/>
            <person name="Magnuson J."/>
            <person name="Mondo S."/>
            <person name="Nolan M."/>
            <person name="Ohm R."/>
            <person name="Pangilinan J."/>
            <person name="Park H.-J."/>
            <person name="Ramirez L."/>
            <person name="Alfaro M."/>
            <person name="Sun H."/>
            <person name="Tritt A."/>
            <person name="Yoshinaga Y."/>
            <person name="Zwiers L.-H."/>
            <person name="Turgeon B."/>
            <person name="Goodwin S."/>
            <person name="Spatafora J."/>
            <person name="Crous P."/>
            <person name="Grigoriev I."/>
        </authorList>
    </citation>
    <scope>NUCLEOTIDE SEQUENCE</scope>
    <source>
        <strain evidence="11">CBS 207.26</strain>
    </source>
</reference>
<protein>
    <submittedName>
        <fullName evidence="11">Mitochondrial carrier</fullName>
    </submittedName>
</protein>
<dbReference type="Pfam" id="PF00153">
    <property type="entry name" value="Mito_carr"/>
    <property type="match status" value="1"/>
</dbReference>
<dbReference type="InterPro" id="IPR018108">
    <property type="entry name" value="MCP_transmembrane"/>
</dbReference>
<dbReference type="GO" id="GO:1990519">
    <property type="term" value="P:pyrimidine nucleotide import into mitochondrion"/>
    <property type="evidence" value="ECO:0007669"/>
    <property type="project" value="TreeGrafter"/>
</dbReference>
<keyword evidence="3 9" id="KW-0812">Transmembrane</keyword>
<sequence>MMGRSSTRALLRRLGHTLLQEQTRLQADFYRSHRSPGLATRGSLLSSPVNFKTSLHHINDTLQILYSIRHIEGWRGLSRGLSPSVTGVALASAIKFYTDGNRKPQICEMTDWEPDAARSHHFCLVNTRLQLDKSRVGNASGQYKNNLHCVTQVLRQEGFKGLYQGLSASFLGVVENTLHLALYERHCCHQTRLRQAPMESGSLNYTGLLNAFVSPGRRGSFISPWLPIAVWPTLRAVPSAAITLGVYKSAFGLLGKPM</sequence>
<dbReference type="PANTHER" id="PTHR45829:SF4">
    <property type="entry name" value="MITOCHONDRIAL CARRIER PROTEIN RIM2"/>
    <property type="match status" value="1"/>
</dbReference>
<keyword evidence="2 10" id="KW-0813">Transport</keyword>
<dbReference type="PANTHER" id="PTHR45829">
    <property type="entry name" value="MITOCHONDRIAL CARRIER PROTEIN RIM2"/>
    <property type="match status" value="1"/>
</dbReference>
<comment type="similarity">
    <text evidence="10">Belongs to the mitochondrial carrier (TC 2.A.29) family.</text>
</comment>
<evidence type="ECO:0000256" key="7">
    <source>
        <dbReference type="ARBA" id="ARBA00023128"/>
    </source>
</evidence>
<evidence type="ECO:0000256" key="4">
    <source>
        <dbReference type="ARBA" id="ARBA00022737"/>
    </source>
</evidence>
<keyword evidence="4" id="KW-0677">Repeat</keyword>
<keyword evidence="6" id="KW-1133">Transmembrane helix</keyword>
<dbReference type="InterPro" id="IPR049562">
    <property type="entry name" value="SLC25A33/36-like"/>
</dbReference>
<accession>A0A6A6E5V6</accession>
<evidence type="ECO:0000256" key="9">
    <source>
        <dbReference type="PROSITE-ProRule" id="PRU00282"/>
    </source>
</evidence>
<evidence type="ECO:0000256" key="6">
    <source>
        <dbReference type="ARBA" id="ARBA00022989"/>
    </source>
</evidence>
<evidence type="ECO:0000256" key="3">
    <source>
        <dbReference type="ARBA" id="ARBA00022692"/>
    </source>
</evidence>